<dbReference type="HOGENOM" id="CLU_021768_8_2_1"/>
<dbReference type="AlphaFoldDB" id="D8Q3D2"/>
<dbReference type="PROSITE" id="PS00109">
    <property type="entry name" value="PROTEIN_KINASE_TYR"/>
    <property type="match status" value="1"/>
</dbReference>
<dbReference type="PANTHER" id="PTHR21310">
    <property type="entry name" value="AMINOGLYCOSIDE PHOSPHOTRANSFERASE-RELATED-RELATED"/>
    <property type="match status" value="1"/>
</dbReference>
<dbReference type="eggNOG" id="ENOG502SRUN">
    <property type="taxonomic scope" value="Eukaryota"/>
</dbReference>
<dbReference type="InterPro" id="IPR002575">
    <property type="entry name" value="Aminoglycoside_PTrfase"/>
</dbReference>
<accession>D8Q3D2</accession>
<sequence>MVVKDKWTCLFSHCLRFLGEPFYSYRIVHEELVGPFALQEEFHASIYLTHGDISPNNILVDDSYRHVSLVDFGCAAWMPEYWELTYPIYGRQLYPGWVKAFTHMFPQYKEELAVEMEQRKYISLW</sequence>
<organism evidence="3">
    <name type="scientific">Schizophyllum commune (strain H4-8 / FGSC 9210)</name>
    <name type="common">Split gill fungus</name>
    <dbReference type="NCBI Taxonomy" id="578458"/>
    <lineage>
        <taxon>Eukaryota</taxon>
        <taxon>Fungi</taxon>
        <taxon>Dikarya</taxon>
        <taxon>Basidiomycota</taxon>
        <taxon>Agaricomycotina</taxon>
        <taxon>Agaricomycetes</taxon>
        <taxon>Agaricomycetidae</taxon>
        <taxon>Agaricales</taxon>
        <taxon>Schizophyllaceae</taxon>
        <taxon>Schizophyllum</taxon>
    </lineage>
</organism>
<dbReference type="InParanoid" id="D8Q3D2"/>
<dbReference type="Pfam" id="PF01636">
    <property type="entry name" value="APH"/>
    <property type="match status" value="1"/>
</dbReference>
<dbReference type="InterPro" id="IPR008266">
    <property type="entry name" value="Tyr_kinase_AS"/>
</dbReference>
<reference evidence="2 3" key="1">
    <citation type="journal article" date="2010" name="Nat. Biotechnol.">
        <title>Genome sequence of the model mushroom Schizophyllum commune.</title>
        <authorList>
            <person name="Ohm R.A."/>
            <person name="de Jong J.F."/>
            <person name="Lugones L.G."/>
            <person name="Aerts A."/>
            <person name="Kothe E."/>
            <person name="Stajich J.E."/>
            <person name="de Vries R.P."/>
            <person name="Record E."/>
            <person name="Levasseur A."/>
            <person name="Baker S.E."/>
            <person name="Bartholomew K.A."/>
            <person name="Coutinho P.M."/>
            <person name="Erdmann S."/>
            <person name="Fowler T.J."/>
            <person name="Gathman A.C."/>
            <person name="Lombard V."/>
            <person name="Henrissat B."/>
            <person name="Knabe N."/>
            <person name="Kuees U."/>
            <person name="Lilly W.W."/>
            <person name="Lindquist E."/>
            <person name="Lucas S."/>
            <person name="Magnuson J.K."/>
            <person name="Piumi F."/>
            <person name="Raudaskoski M."/>
            <person name="Salamov A."/>
            <person name="Schmutz J."/>
            <person name="Schwarze F.W.M.R."/>
            <person name="vanKuyk P.A."/>
            <person name="Horton J.S."/>
            <person name="Grigoriev I.V."/>
            <person name="Woesten H.A.B."/>
        </authorList>
    </citation>
    <scope>NUCLEOTIDE SEQUENCE [LARGE SCALE GENOMIC DNA]</scope>
    <source>
        <strain evidence="3">H4-8 / FGSC 9210</strain>
    </source>
</reference>
<dbReference type="Proteomes" id="UP000007431">
    <property type="component" value="Unassembled WGS sequence"/>
</dbReference>
<dbReference type="RefSeq" id="XP_003032571.1">
    <property type="nucleotide sequence ID" value="XM_003032525.1"/>
</dbReference>
<evidence type="ECO:0000313" key="2">
    <source>
        <dbReference type="EMBL" id="EFI97668.1"/>
    </source>
</evidence>
<dbReference type="VEuPathDB" id="FungiDB:SCHCODRAFT_02726831"/>
<protein>
    <recommendedName>
        <fullName evidence="1">Protein kinase domain-containing protein</fullName>
    </recommendedName>
</protein>
<feature type="domain" description="Protein kinase" evidence="1">
    <location>
        <begin position="1"/>
        <end position="125"/>
    </location>
</feature>
<dbReference type="InterPro" id="IPR051678">
    <property type="entry name" value="AGP_Transferase"/>
</dbReference>
<evidence type="ECO:0000313" key="3">
    <source>
        <dbReference type="Proteomes" id="UP000007431"/>
    </source>
</evidence>
<name>D8Q3D2_SCHCM</name>
<proteinExistence type="predicted"/>
<dbReference type="PROSITE" id="PS50011">
    <property type="entry name" value="PROTEIN_KINASE_DOM"/>
    <property type="match status" value="1"/>
</dbReference>
<dbReference type="PANTHER" id="PTHR21310:SF15">
    <property type="entry name" value="AMINOGLYCOSIDE PHOSPHOTRANSFERASE DOMAIN-CONTAINING PROTEIN"/>
    <property type="match status" value="1"/>
</dbReference>
<dbReference type="SUPFAM" id="SSF56112">
    <property type="entry name" value="Protein kinase-like (PK-like)"/>
    <property type="match status" value="1"/>
</dbReference>
<dbReference type="GO" id="GO:0005524">
    <property type="term" value="F:ATP binding"/>
    <property type="evidence" value="ECO:0007669"/>
    <property type="project" value="InterPro"/>
</dbReference>
<gene>
    <name evidence="2" type="ORF">SCHCODRAFT_15226</name>
</gene>
<dbReference type="EMBL" id="GL377305">
    <property type="protein sequence ID" value="EFI97668.1"/>
    <property type="molecule type" value="Genomic_DNA"/>
</dbReference>
<dbReference type="InterPro" id="IPR011009">
    <property type="entry name" value="Kinase-like_dom_sf"/>
</dbReference>
<dbReference type="InterPro" id="IPR000719">
    <property type="entry name" value="Prot_kinase_dom"/>
</dbReference>
<dbReference type="Gene3D" id="1.10.510.10">
    <property type="entry name" value="Transferase(Phosphotransferase) domain 1"/>
    <property type="match status" value="1"/>
</dbReference>
<evidence type="ECO:0000259" key="1">
    <source>
        <dbReference type="PROSITE" id="PS50011"/>
    </source>
</evidence>
<keyword evidence="3" id="KW-1185">Reference proteome</keyword>
<dbReference type="OrthoDB" id="5404599at2759"/>
<dbReference type="STRING" id="578458.D8Q3D2"/>
<dbReference type="GO" id="GO:0004672">
    <property type="term" value="F:protein kinase activity"/>
    <property type="evidence" value="ECO:0007669"/>
    <property type="project" value="InterPro"/>
</dbReference>
<dbReference type="KEGG" id="scm:SCHCO_02726831"/>
<dbReference type="GeneID" id="9595215"/>
<dbReference type="OMA" id="AIEMESW"/>